<sequence>MSEENQEKALVDAGQESDGEAEEKGGFNSYMQSPAFLSGIMRRQVLKSMVKSLPDTVQKRLKALKNLQLDYFGIETKFYEEVYELEKKYQALYTPILEKRRDIVNGTYEPSGAEIEFQSDHEEDDELAERMNELSAEFKNTKQDYAPDVKGVPDFWLKIFRNVTLISDMVQEHDEVVLKKLKDVCIKYADDGMSYTLEFYFEPNEHFTNEILTKQYFLKAAIEKDDPFSFEGTEIYKCVGCVINWNKGMNLTVKTIRKKQKHKARGAVRTITKQVPNDSFFNFFTPPEVPEDDTKIDSENENLLASDFEIGHFLRSRVIPKAVLYFTGDVVDDDDDDLEEEEEEDAEDEDDDLEGGECDKYIEKIGGSKKENPPECRQQ</sequence>
<dbReference type="VEuPathDB" id="VectorBase:PPAPM1_001697"/>
<dbReference type="FunFam" id="1.20.5.1500:FF:000001">
    <property type="entry name" value="Nucleosome assembly protein 1-like 1"/>
    <property type="match status" value="1"/>
</dbReference>
<evidence type="ECO:0000256" key="4">
    <source>
        <dbReference type="RuleBase" id="RU003876"/>
    </source>
</evidence>
<organism evidence="6 7">
    <name type="scientific">Phlebotomus papatasi</name>
    <name type="common">Sandfly</name>
    <dbReference type="NCBI Taxonomy" id="29031"/>
    <lineage>
        <taxon>Eukaryota</taxon>
        <taxon>Metazoa</taxon>
        <taxon>Ecdysozoa</taxon>
        <taxon>Arthropoda</taxon>
        <taxon>Hexapoda</taxon>
        <taxon>Insecta</taxon>
        <taxon>Pterygota</taxon>
        <taxon>Neoptera</taxon>
        <taxon>Endopterygota</taxon>
        <taxon>Diptera</taxon>
        <taxon>Nematocera</taxon>
        <taxon>Psychodoidea</taxon>
        <taxon>Psychodidae</taxon>
        <taxon>Phlebotomus</taxon>
        <taxon>Phlebotomus</taxon>
    </lineage>
</organism>
<comment type="subcellular location">
    <subcellularLocation>
        <location evidence="1">Nucleus</location>
    </subcellularLocation>
</comment>
<dbReference type="GO" id="GO:0006334">
    <property type="term" value="P:nucleosome assembly"/>
    <property type="evidence" value="ECO:0007669"/>
    <property type="project" value="InterPro"/>
</dbReference>
<dbReference type="AlphaFoldDB" id="A0A1B0DKU8"/>
<dbReference type="FunFam" id="3.30.1120.90:FF:000001">
    <property type="entry name" value="Nucleosome assembly protein 1-like 1"/>
    <property type="match status" value="1"/>
</dbReference>
<dbReference type="Pfam" id="PF00956">
    <property type="entry name" value="NAP"/>
    <property type="match status" value="1"/>
</dbReference>
<evidence type="ECO:0000313" key="6">
    <source>
        <dbReference type="EnsemblMetazoa" id="PPAI008892-PA"/>
    </source>
</evidence>
<dbReference type="Proteomes" id="UP000092462">
    <property type="component" value="Unassembled WGS sequence"/>
</dbReference>
<feature type="region of interest" description="Disordered" evidence="5">
    <location>
        <begin position="332"/>
        <end position="356"/>
    </location>
</feature>
<name>A0A1B0DKU8_PHLPP</name>
<evidence type="ECO:0000256" key="2">
    <source>
        <dbReference type="ARBA" id="ARBA00009947"/>
    </source>
</evidence>
<evidence type="ECO:0000256" key="3">
    <source>
        <dbReference type="ARBA" id="ARBA00023242"/>
    </source>
</evidence>
<feature type="region of interest" description="Disordered" evidence="5">
    <location>
        <begin position="1"/>
        <end position="28"/>
    </location>
</feature>
<keyword evidence="7" id="KW-1185">Reference proteome</keyword>
<dbReference type="PANTHER" id="PTHR11875">
    <property type="entry name" value="TESTIS-SPECIFIC Y-ENCODED PROTEIN"/>
    <property type="match status" value="1"/>
</dbReference>
<feature type="compositionally biased region" description="Basic and acidic residues" evidence="5">
    <location>
        <begin position="1"/>
        <end position="10"/>
    </location>
</feature>
<dbReference type="Gene3D" id="1.20.5.1500">
    <property type="match status" value="1"/>
</dbReference>
<dbReference type="VEuPathDB" id="VectorBase:PPAI008892"/>
<proteinExistence type="inferred from homology"/>
<dbReference type="Gene3D" id="3.30.1120.90">
    <property type="entry name" value="Nucleosome assembly protein"/>
    <property type="match status" value="1"/>
</dbReference>
<evidence type="ECO:0000256" key="1">
    <source>
        <dbReference type="ARBA" id="ARBA00004123"/>
    </source>
</evidence>
<evidence type="ECO:0000256" key="5">
    <source>
        <dbReference type="SAM" id="MobiDB-lite"/>
    </source>
</evidence>
<comment type="similarity">
    <text evidence="2 4">Belongs to the nucleosome assembly protein (NAP) family.</text>
</comment>
<accession>A0A1B0DKU8</accession>
<dbReference type="SUPFAM" id="SSF143113">
    <property type="entry name" value="NAP-like"/>
    <property type="match status" value="1"/>
</dbReference>
<dbReference type="EnsemblMetazoa" id="PPAI008892-RA">
    <property type="protein sequence ID" value="PPAI008892-PA"/>
    <property type="gene ID" value="PPAI008892"/>
</dbReference>
<reference evidence="6" key="1">
    <citation type="submission" date="2022-08" db="UniProtKB">
        <authorList>
            <consortium name="EnsemblMetazoa"/>
        </authorList>
    </citation>
    <scope>IDENTIFICATION</scope>
    <source>
        <strain evidence="6">Israel</strain>
    </source>
</reference>
<keyword evidence="3" id="KW-0539">Nucleus</keyword>
<dbReference type="InterPro" id="IPR037231">
    <property type="entry name" value="NAP-like_sf"/>
</dbReference>
<evidence type="ECO:0000313" key="7">
    <source>
        <dbReference type="Proteomes" id="UP000092462"/>
    </source>
</evidence>
<dbReference type="GO" id="GO:0005634">
    <property type="term" value="C:nucleus"/>
    <property type="evidence" value="ECO:0007669"/>
    <property type="project" value="UniProtKB-SubCell"/>
</dbReference>
<dbReference type="EMBL" id="AJVK01016121">
    <property type="status" value="NOT_ANNOTATED_CDS"/>
    <property type="molecule type" value="Genomic_DNA"/>
</dbReference>
<dbReference type="InterPro" id="IPR002164">
    <property type="entry name" value="NAP_family"/>
</dbReference>
<protein>
    <submittedName>
        <fullName evidence="6">Uncharacterized protein</fullName>
    </submittedName>
</protein>